<sequence>MTIHMPHIHMPHPHMPHPVTAVTHWRDHHPKHVKSDWDIHLHPHHQAFIEAAAMSRMMDRL</sequence>
<dbReference type="EMBL" id="AP022574">
    <property type="protein sequence ID" value="BBX66843.1"/>
    <property type="molecule type" value="Genomic_DNA"/>
</dbReference>
<name>A0A7I7M5N8_9MYCO</name>
<dbReference type="KEGG" id="mpsc:MPSYJ_03040"/>
<gene>
    <name evidence="1" type="ORF">MPSYJ_03040</name>
</gene>
<proteinExistence type="predicted"/>
<dbReference type="Proteomes" id="UP000466514">
    <property type="component" value="Chromosome"/>
</dbReference>
<dbReference type="RefSeq" id="WP_163720112.1">
    <property type="nucleotide sequence ID" value="NZ_AP022574.1"/>
</dbReference>
<evidence type="ECO:0000313" key="1">
    <source>
        <dbReference type="EMBL" id="BBX66843.1"/>
    </source>
</evidence>
<evidence type="ECO:0000313" key="2">
    <source>
        <dbReference type="Proteomes" id="UP000466514"/>
    </source>
</evidence>
<dbReference type="AlphaFoldDB" id="A0A7I7M5N8"/>
<accession>A0A7I7M5N8</accession>
<organism evidence="1 2">
    <name type="scientific">Mycolicibacterium psychrotolerans</name>
    <dbReference type="NCBI Taxonomy" id="216929"/>
    <lineage>
        <taxon>Bacteria</taxon>
        <taxon>Bacillati</taxon>
        <taxon>Actinomycetota</taxon>
        <taxon>Actinomycetes</taxon>
        <taxon>Mycobacteriales</taxon>
        <taxon>Mycobacteriaceae</taxon>
        <taxon>Mycolicibacterium</taxon>
    </lineage>
</organism>
<keyword evidence="2" id="KW-1185">Reference proteome</keyword>
<protein>
    <submittedName>
        <fullName evidence="1">Uncharacterized protein</fullName>
    </submittedName>
</protein>
<reference evidence="1 2" key="1">
    <citation type="journal article" date="2019" name="Emerg. Microbes Infect.">
        <title>Comprehensive subspecies identification of 175 nontuberculous mycobacteria species based on 7547 genomic profiles.</title>
        <authorList>
            <person name="Matsumoto Y."/>
            <person name="Kinjo T."/>
            <person name="Motooka D."/>
            <person name="Nabeya D."/>
            <person name="Jung N."/>
            <person name="Uechi K."/>
            <person name="Horii T."/>
            <person name="Iida T."/>
            <person name="Fujita J."/>
            <person name="Nakamura S."/>
        </authorList>
    </citation>
    <scope>NUCLEOTIDE SEQUENCE [LARGE SCALE GENOMIC DNA]</scope>
    <source>
        <strain evidence="1 2">JCM 13323</strain>
    </source>
</reference>